<evidence type="ECO:0000313" key="3">
    <source>
        <dbReference type="Proteomes" id="UP000184000"/>
    </source>
</evidence>
<evidence type="ECO:0000313" key="2">
    <source>
        <dbReference type="EMBL" id="SHG63207.1"/>
    </source>
</evidence>
<name>A0A1M5LDW5_9GAMM</name>
<dbReference type="RefSeq" id="WP_073299403.1">
    <property type="nucleotide sequence ID" value="NZ_FQXA01000001.1"/>
</dbReference>
<evidence type="ECO:0000259" key="1">
    <source>
        <dbReference type="Pfam" id="PF12146"/>
    </source>
</evidence>
<gene>
    <name evidence="2" type="ORF">SAMN02744645_0999</name>
</gene>
<dbReference type="EMBL" id="FQXA01000001">
    <property type="protein sequence ID" value="SHG63207.1"/>
    <property type="molecule type" value="Genomic_DNA"/>
</dbReference>
<reference evidence="2 3" key="1">
    <citation type="submission" date="2016-11" db="EMBL/GenBank/DDBJ databases">
        <authorList>
            <person name="Jaros S."/>
            <person name="Januszkiewicz K."/>
            <person name="Wedrychowicz H."/>
        </authorList>
    </citation>
    <scope>NUCLEOTIDE SEQUENCE [LARGE SCALE GENOMIC DNA]</scope>
    <source>
        <strain evidence="2 3">DSM 18231</strain>
    </source>
</reference>
<dbReference type="SUPFAM" id="SSF53474">
    <property type="entry name" value="alpha/beta-Hydrolases"/>
    <property type="match status" value="1"/>
</dbReference>
<dbReference type="GeneID" id="98636192"/>
<dbReference type="PIRSF" id="PIRSF037442">
    <property type="entry name" value="UCP037442_abhydr"/>
    <property type="match status" value="1"/>
</dbReference>
<organism evidence="2 3">
    <name type="scientific">Stutzerimonas xanthomarina DSM 18231</name>
    <dbReference type="NCBI Taxonomy" id="1403346"/>
    <lineage>
        <taxon>Bacteria</taxon>
        <taxon>Pseudomonadati</taxon>
        <taxon>Pseudomonadota</taxon>
        <taxon>Gammaproteobacteria</taxon>
        <taxon>Pseudomonadales</taxon>
        <taxon>Pseudomonadaceae</taxon>
        <taxon>Stutzerimonas</taxon>
    </lineage>
</organism>
<dbReference type="Proteomes" id="UP000184000">
    <property type="component" value="Unassembled WGS sequence"/>
</dbReference>
<keyword evidence="2" id="KW-0378">Hydrolase</keyword>
<proteinExistence type="predicted"/>
<feature type="domain" description="Serine aminopeptidase S33" evidence="1">
    <location>
        <begin position="29"/>
        <end position="145"/>
    </location>
</feature>
<sequence>MATIQAGERWIDNGNGHLLSSYWYPPSGAPRGAVLIAPAMGVKQRFYAAFASWLADRGYLVVTFDYLGMGRSRQIPLRQLKVDILDWARHDCSAVLATVAEEAGALPLYWIGHSVGAQILPLVKGHERLTRIVTIAAGSGYWRENSPQIKHKAWLLWYGLAPALTAIAGYFPGDRIGAVGDLPAGVIRQWRRWCLHPEYLVGVEGEPMHQAFAAVRTPLTSLSFTDDEMMSARNTESLHGFYTGAPKSMQRIAPSEVGADRIGHFGFFREAFAPTLWSGYLLPELEQCQHNPPDALVNAS</sequence>
<dbReference type="Pfam" id="PF12146">
    <property type="entry name" value="Hydrolase_4"/>
    <property type="match status" value="1"/>
</dbReference>
<dbReference type="InterPro" id="IPR022742">
    <property type="entry name" value="Hydrolase_4"/>
</dbReference>
<accession>A0A1M5LDW5</accession>
<dbReference type="InterPro" id="IPR029058">
    <property type="entry name" value="AB_hydrolase_fold"/>
</dbReference>
<dbReference type="GO" id="GO:0016787">
    <property type="term" value="F:hydrolase activity"/>
    <property type="evidence" value="ECO:0007669"/>
    <property type="project" value="UniProtKB-KW"/>
</dbReference>
<protein>
    <submittedName>
        <fullName evidence="2">Predicted alpha/beta hydrolase</fullName>
    </submittedName>
</protein>
<dbReference type="Gene3D" id="3.40.50.1820">
    <property type="entry name" value="alpha/beta hydrolase"/>
    <property type="match status" value="1"/>
</dbReference>
<dbReference type="InterPro" id="IPR017208">
    <property type="entry name" value="UCP037442_abhydr"/>
</dbReference>
<dbReference type="AlphaFoldDB" id="A0A1M5LDW5"/>